<dbReference type="CDD" id="cd02440">
    <property type="entry name" value="AdoMet_MTases"/>
    <property type="match status" value="1"/>
</dbReference>
<sequence>MAAEQAPLGVDPRIPNAARMYDYFLDGKDNFQADRDLAELVLSVLPETRDGTRENRRLIGRVVEYLIGRGVRQFLDLGSGLPAQQNVHEVALRLAPDARVVYVDSDPVVCAHGRALLAEGDRVAMVRGDARRPQEILDDPQIRELIDFDEPVAVLMMFLLHLVPDEDDPQTFVAAYREAMAPGSYLAISHVGSDAAPERTARISELYRQSDAAFCPRTAEEIARFFGDFALIPPGLANGRKAENVWPFTDPDAALPFDEETARMAYVGIARKP</sequence>
<dbReference type="Proteomes" id="UP000199111">
    <property type="component" value="Unassembled WGS sequence"/>
</dbReference>
<dbReference type="InterPro" id="IPR006764">
    <property type="entry name" value="SAM_dep_MeTrfase_SAV2177_type"/>
</dbReference>
<dbReference type="GO" id="GO:0008168">
    <property type="term" value="F:methyltransferase activity"/>
    <property type="evidence" value="ECO:0007669"/>
    <property type="project" value="UniProtKB-KW"/>
</dbReference>
<dbReference type="Pfam" id="PF04672">
    <property type="entry name" value="Methyltransf_19"/>
    <property type="match status" value="1"/>
</dbReference>
<evidence type="ECO:0000313" key="1">
    <source>
        <dbReference type="EMBL" id="SFL19383.1"/>
    </source>
</evidence>
<evidence type="ECO:0000313" key="2">
    <source>
        <dbReference type="Proteomes" id="UP000199111"/>
    </source>
</evidence>
<keyword evidence="2" id="KW-1185">Reference proteome</keyword>
<dbReference type="RefSeq" id="WP_093892297.1">
    <property type="nucleotide sequence ID" value="NZ_FOQY01000068.1"/>
</dbReference>
<keyword evidence="1" id="KW-0808">Transferase</keyword>
<dbReference type="EMBL" id="FOQY01000068">
    <property type="protein sequence ID" value="SFL19383.1"/>
    <property type="molecule type" value="Genomic_DNA"/>
</dbReference>
<dbReference type="AlphaFoldDB" id="A0A1I4FP92"/>
<dbReference type="InterPro" id="IPR029063">
    <property type="entry name" value="SAM-dependent_MTases_sf"/>
</dbReference>
<organism evidence="1 2">
    <name type="scientific">Streptosporangium canum</name>
    <dbReference type="NCBI Taxonomy" id="324952"/>
    <lineage>
        <taxon>Bacteria</taxon>
        <taxon>Bacillati</taxon>
        <taxon>Actinomycetota</taxon>
        <taxon>Actinomycetes</taxon>
        <taxon>Streptosporangiales</taxon>
        <taxon>Streptosporangiaceae</taxon>
        <taxon>Streptosporangium</taxon>
    </lineage>
</organism>
<dbReference type="SUPFAM" id="SSF53335">
    <property type="entry name" value="S-adenosyl-L-methionine-dependent methyltransferases"/>
    <property type="match status" value="1"/>
</dbReference>
<reference evidence="2" key="1">
    <citation type="submission" date="2016-10" db="EMBL/GenBank/DDBJ databases">
        <authorList>
            <person name="Varghese N."/>
            <person name="Submissions S."/>
        </authorList>
    </citation>
    <scope>NUCLEOTIDE SEQUENCE [LARGE SCALE GENOMIC DNA]</scope>
    <source>
        <strain evidence="2">CGMCC 4.2126</strain>
    </source>
</reference>
<accession>A0A1I4FP92</accession>
<dbReference type="GeneID" id="96303823"/>
<dbReference type="PIRSF" id="PIRSF017393">
    <property type="entry name" value="MTase_SAV2177"/>
    <property type="match status" value="1"/>
</dbReference>
<dbReference type="GO" id="GO:0032259">
    <property type="term" value="P:methylation"/>
    <property type="evidence" value="ECO:0007669"/>
    <property type="project" value="UniProtKB-KW"/>
</dbReference>
<keyword evidence="1" id="KW-0489">Methyltransferase</keyword>
<name>A0A1I4FP92_9ACTN</name>
<proteinExistence type="predicted"/>
<dbReference type="Gene3D" id="3.40.50.150">
    <property type="entry name" value="Vaccinia Virus protein VP39"/>
    <property type="match status" value="1"/>
</dbReference>
<gene>
    <name evidence="1" type="ORF">SAMN05216275_1688</name>
</gene>
<protein>
    <submittedName>
        <fullName evidence="1">S-adenosyl methyltransferase</fullName>
    </submittedName>
</protein>